<dbReference type="InterPro" id="IPR002711">
    <property type="entry name" value="HNH"/>
</dbReference>
<dbReference type="GO" id="GO:0004519">
    <property type="term" value="F:endonuclease activity"/>
    <property type="evidence" value="ECO:0007669"/>
    <property type="project" value="InterPro"/>
</dbReference>
<sequence>MKGRLKFKLPSHAALRAYVFHRDGYRCQRCSAKAVDVPADYDGRYALLTDTKVQARRVSMQWSDVLILDHVLTLKAGGRNHPDNLQALCETCNKKKQREDRLATLHAAGMRAP</sequence>
<evidence type="ECO:0000259" key="1">
    <source>
        <dbReference type="SMART" id="SM00507"/>
    </source>
</evidence>
<dbReference type="OrthoDB" id="9802901at2"/>
<dbReference type="Gene3D" id="1.10.30.50">
    <property type="match status" value="1"/>
</dbReference>
<feature type="domain" description="HNH nuclease" evidence="1">
    <location>
        <begin position="14"/>
        <end position="94"/>
    </location>
</feature>
<evidence type="ECO:0000313" key="2">
    <source>
        <dbReference type="EMBL" id="OBU70431.1"/>
    </source>
</evidence>
<organism evidence="2 3">
    <name type="scientific">Stenotrophomonas maltophilia</name>
    <name type="common">Pseudomonas maltophilia</name>
    <name type="synonym">Xanthomonas maltophilia</name>
    <dbReference type="NCBI Taxonomy" id="40324"/>
    <lineage>
        <taxon>Bacteria</taxon>
        <taxon>Pseudomonadati</taxon>
        <taxon>Pseudomonadota</taxon>
        <taxon>Gammaproteobacteria</taxon>
        <taxon>Lysobacterales</taxon>
        <taxon>Lysobacteraceae</taxon>
        <taxon>Stenotrophomonas</taxon>
        <taxon>Stenotrophomonas maltophilia group</taxon>
    </lineage>
</organism>
<dbReference type="SMART" id="SM00507">
    <property type="entry name" value="HNHc"/>
    <property type="match status" value="1"/>
</dbReference>
<evidence type="ECO:0000313" key="3">
    <source>
        <dbReference type="Proteomes" id="UP000092256"/>
    </source>
</evidence>
<dbReference type="CDD" id="cd00085">
    <property type="entry name" value="HNHc"/>
    <property type="match status" value="1"/>
</dbReference>
<dbReference type="AlphaFoldDB" id="A0A1A6Y6Q1"/>
<dbReference type="GO" id="GO:0003676">
    <property type="term" value="F:nucleic acid binding"/>
    <property type="evidence" value="ECO:0007669"/>
    <property type="project" value="InterPro"/>
</dbReference>
<dbReference type="Pfam" id="PF01844">
    <property type="entry name" value="HNH"/>
    <property type="match status" value="1"/>
</dbReference>
<gene>
    <name evidence="2" type="ORF">A9K58_00320</name>
</gene>
<protein>
    <recommendedName>
        <fullName evidence="1">HNH nuclease domain-containing protein</fullName>
    </recommendedName>
</protein>
<comment type="caution">
    <text evidence="2">The sequence shown here is derived from an EMBL/GenBank/DDBJ whole genome shotgun (WGS) entry which is preliminary data.</text>
</comment>
<dbReference type="EMBL" id="LYVJ01000001">
    <property type="protein sequence ID" value="OBU70431.1"/>
    <property type="molecule type" value="Genomic_DNA"/>
</dbReference>
<dbReference type="GO" id="GO:0008270">
    <property type="term" value="F:zinc ion binding"/>
    <property type="evidence" value="ECO:0007669"/>
    <property type="project" value="InterPro"/>
</dbReference>
<proteinExistence type="predicted"/>
<dbReference type="Proteomes" id="UP000092256">
    <property type="component" value="Unassembled WGS sequence"/>
</dbReference>
<accession>A0A1A6Y6Q1</accession>
<dbReference type="InterPro" id="IPR003615">
    <property type="entry name" value="HNH_nuc"/>
</dbReference>
<name>A0A1A6Y6Q1_STEMA</name>
<reference evidence="2 3" key="1">
    <citation type="submission" date="2016-05" db="EMBL/GenBank/DDBJ databases">
        <title>Draft Genome Sequences of Stenotrophomonas maltophilia Strains Sm32COP, Sm41DVV, Sm46PAILV, SmF3, SmF22, SmSOFb1 and SmCVFa1, Isolated from Different Manures, in France.</title>
        <authorList>
            <person name="Nazaret S."/>
            <person name="Bodilis J."/>
        </authorList>
    </citation>
    <scope>NUCLEOTIDE SEQUENCE [LARGE SCALE GENOMIC DNA]</scope>
    <source>
        <strain evidence="2 3">Sm46PAILV</strain>
    </source>
</reference>